<dbReference type="InterPro" id="IPR051609">
    <property type="entry name" value="NmrA/Isoflavone_reductase-like"/>
</dbReference>
<dbReference type="Proteomes" id="UP001152087">
    <property type="component" value="Unassembled WGS sequence"/>
</dbReference>
<keyword evidence="2" id="KW-0521">NADP</keyword>
<dbReference type="AlphaFoldDB" id="A0A9W8QVU2"/>
<dbReference type="PANTHER" id="PTHR47706">
    <property type="entry name" value="NMRA-LIKE FAMILY PROTEIN"/>
    <property type="match status" value="1"/>
</dbReference>
<organism evidence="5 6">
    <name type="scientific">Fusarium falciforme</name>
    <dbReference type="NCBI Taxonomy" id="195108"/>
    <lineage>
        <taxon>Eukaryota</taxon>
        <taxon>Fungi</taxon>
        <taxon>Dikarya</taxon>
        <taxon>Ascomycota</taxon>
        <taxon>Pezizomycotina</taxon>
        <taxon>Sordariomycetes</taxon>
        <taxon>Hypocreomycetidae</taxon>
        <taxon>Hypocreales</taxon>
        <taxon>Nectriaceae</taxon>
        <taxon>Fusarium</taxon>
        <taxon>Fusarium solani species complex</taxon>
    </lineage>
</organism>
<evidence type="ECO:0000313" key="6">
    <source>
        <dbReference type="Proteomes" id="UP001152087"/>
    </source>
</evidence>
<dbReference type="InterPro" id="IPR008030">
    <property type="entry name" value="NmrA-like"/>
</dbReference>
<dbReference type="SUPFAM" id="SSF51735">
    <property type="entry name" value="NAD(P)-binding Rossmann-fold domains"/>
    <property type="match status" value="1"/>
</dbReference>
<keyword evidence="3" id="KW-0560">Oxidoreductase</keyword>
<proteinExistence type="inferred from homology"/>
<sequence>MAVAAEVHKKLIDAAVEAGVRRFAPSEWASKSGSEITHYKYKDTVREYLEEINSNKKPGIFTDYFGHPHSTTKHFPTFYAWADFQNRRAIVAGDGDAPITLTTVRDMSRLVAQALEYPGEWPTVGGMQGTQTTVSGLIALGEKLRGTKDIYLNIRNGWSPFFWISLLTQY</sequence>
<evidence type="ECO:0000313" key="5">
    <source>
        <dbReference type="EMBL" id="KAJ4178001.1"/>
    </source>
</evidence>
<evidence type="ECO:0000256" key="1">
    <source>
        <dbReference type="ARBA" id="ARBA00005725"/>
    </source>
</evidence>
<evidence type="ECO:0000256" key="3">
    <source>
        <dbReference type="ARBA" id="ARBA00023002"/>
    </source>
</evidence>
<protein>
    <recommendedName>
        <fullName evidence="4">NmrA-like domain-containing protein</fullName>
    </recommendedName>
</protein>
<reference evidence="5" key="1">
    <citation type="submission" date="2022-09" db="EMBL/GenBank/DDBJ databases">
        <title>Fusarium specimens isolated from Avocado Roots.</title>
        <authorList>
            <person name="Stajich J."/>
            <person name="Roper C."/>
            <person name="Heimlech-Rivalta G."/>
        </authorList>
    </citation>
    <scope>NUCLEOTIDE SEQUENCE</scope>
    <source>
        <strain evidence="5">A02</strain>
    </source>
</reference>
<comment type="caution">
    <text evidence="5">The sequence shown here is derived from an EMBL/GenBank/DDBJ whole genome shotgun (WGS) entry which is preliminary data.</text>
</comment>
<dbReference type="Gene3D" id="3.40.50.720">
    <property type="entry name" value="NAD(P)-binding Rossmann-like Domain"/>
    <property type="match status" value="1"/>
</dbReference>
<dbReference type="GO" id="GO:0016491">
    <property type="term" value="F:oxidoreductase activity"/>
    <property type="evidence" value="ECO:0007669"/>
    <property type="project" value="UniProtKB-KW"/>
</dbReference>
<dbReference type="Pfam" id="PF05368">
    <property type="entry name" value="NmrA"/>
    <property type="match status" value="1"/>
</dbReference>
<evidence type="ECO:0000256" key="2">
    <source>
        <dbReference type="ARBA" id="ARBA00022857"/>
    </source>
</evidence>
<feature type="domain" description="NmrA-like" evidence="4">
    <location>
        <begin position="6"/>
        <end position="124"/>
    </location>
</feature>
<accession>A0A9W8QVU2</accession>
<dbReference type="PANTHER" id="PTHR47706:SF4">
    <property type="entry name" value="NMRA-LIKE DOMAIN-CONTAINING PROTEIN"/>
    <property type="match status" value="1"/>
</dbReference>
<evidence type="ECO:0000259" key="4">
    <source>
        <dbReference type="Pfam" id="PF05368"/>
    </source>
</evidence>
<dbReference type="EMBL" id="JAOQAV010000084">
    <property type="protein sequence ID" value="KAJ4178001.1"/>
    <property type="molecule type" value="Genomic_DNA"/>
</dbReference>
<dbReference type="Gene3D" id="3.90.25.10">
    <property type="entry name" value="UDP-galactose 4-epimerase, domain 1"/>
    <property type="match status" value="1"/>
</dbReference>
<keyword evidence="6" id="KW-1185">Reference proteome</keyword>
<dbReference type="InterPro" id="IPR036291">
    <property type="entry name" value="NAD(P)-bd_dom_sf"/>
</dbReference>
<gene>
    <name evidence="5" type="ORF">NW755_013488</name>
</gene>
<comment type="similarity">
    <text evidence="1">Belongs to the NmrA-type oxidoreductase family. Isoflavone reductase subfamily.</text>
</comment>
<name>A0A9W8QVU2_9HYPO</name>